<protein>
    <submittedName>
        <fullName evidence="2">Uncharacterized protein</fullName>
    </submittedName>
</protein>
<dbReference type="AlphaFoldDB" id="A0A6L2P274"/>
<evidence type="ECO:0000256" key="1">
    <source>
        <dbReference type="SAM" id="MobiDB-lite"/>
    </source>
</evidence>
<name>A0A6L2P274_TANCI</name>
<accession>A0A6L2P274</accession>
<feature type="compositionally biased region" description="Basic and acidic residues" evidence="1">
    <location>
        <begin position="155"/>
        <end position="165"/>
    </location>
</feature>
<gene>
    <name evidence="2" type="ORF">Tci_064498</name>
</gene>
<sequence>MEMGDGLKNFEETILQIQFWNYDRKATRTGLGDASVQRPNTEAEKLQEQVYGMTQVVVESKSKQDLNNACCGSILRNPKRGSRSTCCRMDRLAMRNMKRYKTKAAQKRRSITFTFKRCGSMAWVEFLSDPGLHSGQFTVDAILDKPTAFEGPSSSEKHIPEDKQRGNGILLKDLSPPLNNPRQ</sequence>
<evidence type="ECO:0000313" key="2">
    <source>
        <dbReference type="EMBL" id="GEU92520.1"/>
    </source>
</evidence>
<proteinExistence type="predicted"/>
<feature type="region of interest" description="Disordered" evidence="1">
    <location>
        <begin position="148"/>
        <end position="183"/>
    </location>
</feature>
<reference evidence="2" key="1">
    <citation type="journal article" date="2019" name="Sci. Rep.">
        <title>Draft genome of Tanacetum cinerariifolium, the natural source of mosquito coil.</title>
        <authorList>
            <person name="Yamashiro T."/>
            <person name="Shiraishi A."/>
            <person name="Satake H."/>
            <person name="Nakayama K."/>
        </authorList>
    </citation>
    <scope>NUCLEOTIDE SEQUENCE</scope>
</reference>
<organism evidence="2">
    <name type="scientific">Tanacetum cinerariifolium</name>
    <name type="common">Dalmatian daisy</name>
    <name type="synonym">Chrysanthemum cinerariifolium</name>
    <dbReference type="NCBI Taxonomy" id="118510"/>
    <lineage>
        <taxon>Eukaryota</taxon>
        <taxon>Viridiplantae</taxon>
        <taxon>Streptophyta</taxon>
        <taxon>Embryophyta</taxon>
        <taxon>Tracheophyta</taxon>
        <taxon>Spermatophyta</taxon>
        <taxon>Magnoliopsida</taxon>
        <taxon>eudicotyledons</taxon>
        <taxon>Gunneridae</taxon>
        <taxon>Pentapetalae</taxon>
        <taxon>asterids</taxon>
        <taxon>campanulids</taxon>
        <taxon>Asterales</taxon>
        <taxon>Asteraceae</taxon>
        <taxon>Asteroideae</taxon>
        <taxon>Anthemideae</taxon>
        <taxon>Anthemidinae</taxon>
        <taxon>Tanacetum</taxon>
    </lineage>
</organism>
<comment type="caution">
    <text evidence="2">The sequence shown here is derived from an EMBL/GenBank/DDBJ whole genome shotgun (WGS) entry which is preliminary data.</text>
</comment>
<dbReference type="EMBL" id="BKCJ010010647">
    <property type="protein sequence ID" value="GEU92520.1"/>
    <property type="molecule type" value="Genomic_DNA"/>
</dbReference>